<dbReference type="AlphaFoldDB" id="A0A516H6F9"/>
<evidence type="ECO:0000313" key="3">
    <source>
        <dbReference type="Proteomes" id="UP000317496"/>
    </source>
</evidence>
<dbReference type="InterPro" id="IPR018642">
    <property type="entry name" value="DUF2066"/>
</dbReference>
<accession>A0A516H6F9</accession>
<dbReference type="Pfam" id="PF09839">
    <property type="entry name" value="DUF2066"/>
    <property type="match status" value="1"/>
</dbReference>
<organism evidence="2 3">
    <name type="scientific">Ferrovibrio terrae</name>
    <dbReference type="NCBI Taxonomy" id="2594003"/>
    <lineage>
        <taxon>Bacteria</taxon>
        <taxon>Pseudomonadati</taxon>
        <taxon>Pseudomonadota</taxon>
        <taxon>Alphaproteobacteria</taxon>
        <taxon>Rhodospirillales</taxon>
        <taxon>Rhodospirillaceae</taxon>
        <taxon>Ferrovibrio</taxon>
    </lineage>
</organism>
<evidence type="ECO:0000256" key="1">
    <source>
        <dbReference type="SAM" id="SignalP"/>
    </source>
</evidence>
<reference evidence="2 3" key="1">
    <citation type="submission" date="2019-07" db="EMBL/GenBank/DDBJ databases">
        <title>Genome sequencing for Ferrovibrio sp. K5.</title>
        <authorList>
            <person name="Park S.-J."/>
        </authorList>
    </citation>
    <scope>NUCLEOTIDE SEQUENCE [LARGE SCALE GENOMIC DNA]</scope>
    <source>
        <strain evidence="2 3">K5</strain>
    </source>
</reference>
<feature type="signal peptide" evidence="1">
    <location>
        <begin position="1"/>
        <end position="25"/>
    </location>
</feature>
<dbReference type="EMBL" id="CP041636">
    <property type="protein sequence ID" value="QDO99280.1"/>
    <property type="molecule type" value="Genomic_DNA"/>
</dbReference>
<gene>
    <name evidence="2" type="ORF">FNB15_19250</name>
</gene>
<keyword evidence="1" id="KW-0732">Signal</keyword>
<dbReference type="Proteomes" id="UP000317496">
    <property type="component" value="Chromosome"/>
</dbReference>
<proteinExistence type="predicted"/>
<name>A0A516H6F9_9PROT</name>
<keyword evidence="3" id="KW-1185">Reference proteome</keyword>
<dbReference type="KEGG" id="fer:FNB15_19250"/>
<evidence type="ECO:0000313" key="2">
    <source>
        <dbReference type="EMBL" id="QDO99280.1"/>
    </source>
</evidence>
<dbReference type="OrthoDB" id="7928976at2"/>
<sequence length="387" mass="42595">MQRSNSGNILIPPVFAMLLRSPLRACFVALFSGFLAFGAGAEAYAQTTPQARRPDPFGVSGVSVDASADSAASARPIAVAEGQRRAFTTLLRRLTLPDDHARLPRPTEALLNEVVAGFGIDEERTSATRYIGKISVQFRADAIRRLLQDNRLPYSETMSRPVLLVSVWQSAEGGARIWETDNPWREAWLRRPEAEGGLVPFSVAPPMANGPTLERLFGNPDELRAIMRRGNYDDALLVVATLQSSDPGNMRVEIQIQHQGEAAFLGTTETFTATGGTLEETLISAAIELGRRIETRWKYASVIDLEKQGQLNVAAAFSGLADWNKLRSALGAVPIVRKVDVLQVSHRDAQILLDYYGEPAQLSTALAQRNIVLQQRDGFWEMRSRQP</sequence>
<protein>
    <submittedName>
        <fullName evidence="2">DUF2066 domain-containing protein</fullName>
    </submittedName>
</protein>
<feature type="chain" id="PRO_5021768715" evidence="1">
    <location>
        <begin position="26"/>
        <end position="387"/>
    </location>
</feature>